<organism evidence="10 11">
    <name type="scientific">Myroides indicus</name>
    <dbReference type="NCBI Taxonomy" id="1323422"/>
    <lineage>
        <taxon>Bacteria</taxon>
        <taxon>Pseudomonadati</taxon>
        <taxon>Bacteroidota</taxon>
        <taxon>Flavobacteriia</taxon>
        <taxon>Flavobacteriales</taxon>
        <taxon>Flavobacteriaceae</taxon>
        <taxon>Myroides</taxon>
    </lineage>
</organism>
<dbReference type="SUPFAM" id="SSF56954">
    <property type="entry name" value="Outer membrane efflux proteins (OEP)"/>
    <property type="match status" value="1"/>
</dbReference>
<evidence type="ECO:0000256" key="7">
    <source>
        <dbReference type="ARBA" id="ARBA00023237"/>
    </source>
</evidence>
<keyword evidence="4" id="KW-1134">Transmembrane beta strand</keyword>
<comment type="caution">
    <text evidence="10">The sequence shown here is derived from an EMBL/GenBank/DDBJ whole genome shotgun (WGS) entry which is preliminary data.</text>
</comment>
<comment type="subcellular location">
    <subcellularLocation>
        <location evidence="1">Cell outer membrane</location>
    </subcellularLocation>
</comment>
<dbReference type="InterPro" id="IPR003423">
    <property type="entry name" value="OMP_efflux"/>
</dbReference>
<keyword evidence="11" id="KW-1185">Reference proteome</keyword>
<dbReference type="PANTHER" id="PTHR30026">
    <property type="entry name" value="OUTER MEMBRANE PROTEIN TOLC"/>
    <property type="match status" value="1"/>
</dbReference>
<keyword evidence="8" id="KW-0175">Coiled coil</keyword>
<dbReference type="GO" id="GO:0015562">
    <property type="term" value="F:efflux transmembrane transporter activity"/>
    <property type="evidence" value="ECO:0007669"/>
    <property type="project" value="InterPro"/>
</dbReference>
<evidence type="ECO:0000256" key="8">
    <source>
        <dbReference type="SAM" id="Coils"/>
    </source>
</evidence>
<feature type="signal peptide" evidence="9">
    <location>
        <begin position="1"/>
        <end position="21"/>
    </location>
</feature>
<accession>A0A4R7F8B0</accession>
<keyword evidence="6" id="KW-0472">Membrane</keyword>
<evidence type="ECO:0000256" key="5">
    <source>
        <dbReference type="ARBA" id="ARBA00022692"/>
    </source>
</evidence>
<evidence type="ECO:0000256" key="4">
    <source>
        <dbReference type="ARBA" id="ARBA00022452"/>
    </source>
</evidence>
<reference evidence="10 11" key="1">
    <citation type="submission" date="2019-03" db="EMBL/GenBank/DDBJ databases">
        <title>Genomic Encyclopedia of Archaeal and Bacterial Type Strains, Phase II (KMG-II): from individual species to whole genera.</title>
        <authorList>
            <person name="Goeker M."/>
        </authorList>
    </citation>
    <scope>NUCLEOTIDE SEQUENCE [LARGE SCALE GENOMIC DNA]</scope>
    <source>
        <strain evidence="10 11">DSM 28213</strain>
    </source>
</reference>
<evidence type="ECO:0000256" key="9">
    <source>
        <dbReference type="SAM" id="SignalP"/>
    </source>
</evidence>
<dbReference type="GO" id="GO:0009279">
    <property type="term" value="C:cell outer membrane"/>
    <property type="evidence" value="ECO:0007669"/>
    <property type="project" value="UniProtKB-SubCell"/>
</dbReference>
<dbReference type="EMBL" id="SOAG01000001">
    <property type="protein sequence ID" value="TDS66199.1"/>
    <property type="molecule type" value="Genomic_DNA"/>
</dbReference>
<dbReference type="RefSeq" id="WP_133711385.1">
    <property type="nucleotide sequence ID" value="NZ_SOAG01000001.1"/>
</dbReference>
<evidence type="ECO:0000256" key="6">
    <source>
        <dbReference type="ARBA" id="ARBA00023136"/>
    </source>
</evidence>
<evidence type="ECO:0000313" key="10">
    <source>
        <dbReference type="EMBL" id="TDS66199.1"/>
    </source>
</evidence>
<dbReference type="OrthoDB" id="13803at2"/>
<keyword evidence="3" id="KW-0813">Transport</keyword>
<keyword evidence="7" id="KW-0998">Cell outer membrane</keyword>
<evidence type="ECO:0000313" key="11">
    <source>
        <dbReference type="Proteomes" id="UP000295215"/>
    </source>
</evidence>
<proteinExistence type="inferred from homology"/>
<feature type="chain" id="PRO_5020460942" evidence="9">
    <location>
        <begin position="22"/>
        <end position="436"/>
    </location>
</feature>
<sequence length="436" mass="49521">MNTKFPNLIVFILFSMGSIFAQQPLQLHEAISKMKENNTQLKVQQQEIDFSRAELAGTLSGFLPKISLSHSGFYTNDPLNSFGFKLQQKVVTQADFNPVLLNNPNEMYHFNTKLSVQQPVLNFDVFSAQKALKEKIKATEYQKQFAEAILTVEIKNTYTNLQFLYEAKAAIQKGILAYQEVLRNTQNMENQGYAKPSDVLMVQVGLTEVQNKEIEIDNNISNLSDYLSWLMGKDAANIYIPTEKLVQNVVLNEYLDFSEERADILAMKSGLGAQKKIMSMSKKGLLPRLNAFGEFNYNDKDIVGFGANGFMVGISLSWDIFDGNTTFNKIRQNKITVKKAETEMQLYIEKQQLELQKAKRDLVSNQSKIQLAKTAKQQAEETLRILENRYNQGLEKTSDVLISQATDLEKQVNYLAAVKDYNLSAIQIEFLTQSTN</sequence>
<dbReference type="InterPro" id="IPR051906">
    <property type="entry name" value="TolC-like"/>
</dbReference>
<dbReference type="GO" id="GO:0015288">
    <property type="term" value="F:porin activity"/>
    <property type="evidence" value="ECO:0007669"/>
    <property type="project" value="TreeGrafter"/>
</dbReference>
<evidence type="ECO:0000256" key="2">
    <source>
        <dbReference type="ARBA" id="ARBA00007613"/>
    </source>
</evidence>
<dbReference type="PANTHER" id="PTHR30026:SF20">
    <property type="entry name" value="OUTER MEMBRANE PROTEIN TOLC"/>
    <property type="match status" value="1"/>
</dbReference>
<evidence type="ECO:0000256" key="1">
    <source>
        <dbReference type="ARBA" id="ARBA00004442"/>
    </source>
</evidence>
<keyword evidence="5" id="KW-0812">Transmembrane</keyword>
<dbReference type="GO" id="GO:1990281">
    <property type="term" value="C:efflux pump complex"/>
    <property type="evidence" value="ECO:0007669"/>
    <property type="project" value="TreeGrafter"/>
</dbReference>
<comment type="similarity">
    <text evidence="2">Belongs to the outer membrane factor (OMF) (TC 1.B.17) family.</text>
</comment>
<feature type="coiled-coil region" evidence="8">
    <location>
        <begin position="348"/>
        <end position="396"/>
    </location>
</feature>
<name>A0A4R7F8B0_9FLAO</name>
<gene>
    <name evidence="10" type="ORF">C8P70_10195</name>
</gene>
<dbReference type="Gene3D" id="1.20.1600.10">
    <property type="entry name" value="Outer membrane efflux proteins (OEP)"/>
    <property type="match status" value="1"/>
</dbReference>
<dbReference type="Pfam" id="PF02321">
    <property type="entry name" value="OEP"/>
    <property type="match status" value="2"/>
</dbReference>
<protein>
    <submittedName>
        <fullName evidence="10">Outer membrane protein TolC</fullName>
    </submittedName>
</protein>
<dbReference type="Proteomes" id="UP000295215">
    <property type="component" value="Unassembled WGS sequence"/>
</dbReference>
<dbReference type="AlphaFoldDB" id="A0A4R7F8B0"/>
<evidence type="ECO:0000256" key="3">
    <source>
        <dbReference type="ARBA" id="ARBA00022448"/>
    </source>
</evidence>
<keyword evidence="9" id="KW-0732">Signal</keyword>